<dbReference type="GO" id="GO:0005737">
    <property type="term" value="C:cytoplasm"/>
    <property type="evidence" value="ECO:0007669"/>
    <property type="project" value="TreeGrafter"/>
</dbReference>
<dbReference type="NCBIfam" id="TIGR01459">
    <property type="entry name" value="HAD-SF-IIA-hyp4"/>
    <property type="match status" value="1"/>
</dbReference>
<dbReference type="InterPro" id="IPR023214">
    <property type="entry name" value="HAD_sf"/>
</dbReference>
<gene>
    <name evidence="1" type="ORF">CKO40_12135</name>
</gene>
<protein>
    <submittedName>
        <fullName evidence="1">TIGR01459 family HAD-type hydrolase</fullName>
    </submittedName>
</protein>
<dbReference type="GO" id="GO:0016791">
    <property type="term" value="F:phosphatase activity"/>
    <property type="evidence" value="ECO:0007669"/>
    <property type="project" value="TreeGrafter"/>
</dbReference>
<dbReference type="Pfam" id="PF13242">
    <property type="entry name" value="Hydrolase_like"/>
    <property type="match status" value="1"/>
</dbReference>
<dbReference type="PANTHER" id="PTHR19288">
    <property type="entry name" value="4-NITROPHENYLPHOSPHATASE-RELATED"/>
    <property type="match status" value="1"/>
</dbReference>
<reference evidence="1" key="1">
    <citation type="submission" date="2017-08" db="EMBL/GenBank/DDBJ databases">
        <authorList>
            <person name="Imhoff J.F."/>
            <person name="Rahn T."/>
            <person name="Kuenzel S."/>
            <person name="Neulinger S.C."/>
        </authorList>
    </citation>
    <scope>NUCLEOTIDE SEQUENCE</scope>
    <source>
        <strain evidence="1">DSM 11080</strain>
    </source>
</reference>
<dbReference type="InterPro" id="IPR006356">
    <property type="entry name" value="HAD-SF_hydro_IIA_hyp3"/>
</dbReference>
<evidence type="ECO:0000313" key="1">
    <source>
        <dbReference type="EMBL" id="MBK1705271.1"/>
    </source>
</evidence>
<dbReference type="Pfam" id="PF13344">
    <property type="entry name" value="Hydrolase_6"/>
    <property type="match status" value="1"/>
</dbReference>
<proteinExistence type="predicted"/>
<dbReference type="NCBIfam" id="TIGR01549">
    <property type="entry name" value="HAD-SF-IA-v1"/>
    <property type="match status" value="1"/>
</dbReference>
<organism evidence="1 2">
    <name type="scientific">Halochromatium glycolicum</name>
    <dbReference type="NCBI Taxonomy" id="85075"/>
    <lineage>
        <taxon>Bacteria</taxon>
        <taxon>Pseudomonadati</taxon>
        <taxon>Pseudomonadota</taxon>
        <taxon>Gammaproteobacteria</taxon>
        <taxon>Chromatiales</taxon>
        <taxon>Chromatiaceae</taxon>
        <taxon>Halochromatium</taxon>
    </lineage>
</organism>
<dbReference type="InterPro" id="IPR036412">
    <property type="entry name" value="HAD-like_sf"/>
</dbReference>
<dbReference type="InterPro" id="IPR006439">
    <property type="entry name" value="HAD-SF_hydro_IA"/>
</dbReference>
<dbReference type="NCBIfam" id="TIGR01460">
    <property type="entry name" value="HAD-SF-IIA"/>
    <property type="match status" value="1"/>
</dbReference>
<dbReference type="PANTHER" id="PTHR19288:SF90">
    <property type="entry name" value="OS08G0542600 PROTEIN"/>
    <property type="match status" value="1"/>
</dbReference>
<dbReference type="Gene3D" id="3.40.50.1000">
    <property type="entry name" value="HAD superfamily/HAD-like"/>
    <property type="match status" value="2"/>
</dbReference>
<reference evidence="1" key="2">
    <citation type="journal article" date="2020" name="Microorganisms">
        <title>Osmotic Adaptation and Compatible Solute Biosynthesis of Phototrophic Bacteria as Revealed from Genome Analyses.</title>
        <authorList>
            <person name="Imhoff J.F."/>
            <person name="Rahn T."/>
            <person name="Kunzel S."/>
            <person name="Keller A."/>
            <person name="Neulinger S.C."/>
        </authorList>
    </citation>
    <scope>NUCLEOTIDE SEQUENCE</scope>
    <source>
        <strain evidence="1">DSM 11080</strain>
    </source>
</reference>
<dbReference type="InterPro" id="IPR006357">
    <property type="entry name" value="HAD-SF_hydro_IIA"/>
</dbReference>
<sequence length="273" mass="28909">MSALLERYNGFLLDAFGVLLDKHQALPGAVELIETLKREGLPWLVVTNSASRLPETLSAELDALGLRVPPEHILTSGSLLADPEHAGPLTGRRAVVLGPRESAVYAERAGAVVVALTDDVDAEAIIIADQKDLRWPEQMDQLLSLLLRRLDTGRPLQLLLCNPDLIYPVRPGRVALTAGALAAMVEAVLHERWPQAGLGFVRLGKPSPAIFEAAQRRLGADRPVMLGDQLATDIAGAAAAGIDSVLVGTGLAPAQGQVTAGAQPTWLLPSLAH</sequence>
<dbReference type="AlphaFoldDB" id="A0AAJ0U4V1"/>
<dbReference type="SUPFAM" id="SSF56784">
    <property type="entry name" value="HAD-like"/>
    <property type="match status" value="1"/>
</dbReference>
<dbReference type="EMBL" id="NRSJ01000020">
    <property type="protein sequence ID" value="MBK1705271.1"/>
    <property type="molecule type" value="Genomic_DNA"/>
</dbReference>
<dbReference type="Proteomes" id="UP001296776">
    <property type="component" value="Unassembled WGS sequence"/>
</dbReference>
<comment type="caution">
    <text evidence="1">The sequence shown here is derived from an EMBL/GenBank/DDBJ whole genome shotgun (WGS) entry which is preliminary data.</text>
</comment>
<accession>A0AAJ0U4V1</accession>
<evidence type="ECO:0000313" key="2">
    <source>
        <dbReference type="Proteomes" id="UP001296776"/>
    </source>
</evidence>
<keyword evidence="2" id="KW-1185">Reference proteome</keyword>
<name>A0AAJ0U4V1_9GAMM</name>
<keyword evidence="1" id="KW-0378">Hydrolase</keyword>